<protein>
    <submittedName>
        <fullName evidence="2">Unannotated protein</fullName>
    </submittedName>
</protein>
<proteinExistence type="predicted"/>
<gene>
    <name evidence="2" type="ORF">UFOPK1843_00268</name>
</gene>
<reference evidence="2" key="1">
    <citation type="submission" date="2020-05" db="EMBL/GenBank/DDBJ databases">
        <authorList>
            <person name="Chiriac C."/>
            <person name="Salcher M."/>
            <person name="Ghai R."/>
            <person name="Kavagutti S V."/>
        </authorList>
    </citation>
    <scope>NUCLEOTIDE SEQUENCE</scope>
</reference>
<organism evidence="2">
    <name type="scientific">freshwater metagenome</name>
    <dbReference type="NCBI Taxonomy" id="449393"/>
    <lineage>
        <taxon>unclassified sequences</taxon>
        <taxon>metagenomes</taxon>
        <taxon>ecological metagenomes</taxon>
    </lineage>
</organism>
<dbReference type="AlphaFoldDB" id="A0A6J6GSA6"/>
<sequence length="149" mass="16220">MVENSVKPSIAAARFTTSRTVNLVDLLTRSARVPRSGLASIAITRSSRESDRAIPSRVVTVVFPTPPLRVSTGTNLAPPSNTAPIRASRALRSRTLRESPRLMVLSEIRYRKRRNPASGDGRFRGPTSIRRSAVSIAAGSGWSNRSPRN</sequence>
<feature type="region of interest" description="Disordered" evidence="1">
    <location>
        <begin position="115"/>
        <end position="149"/>
    </location>
</feature>
<accession>A0A6J6GSA6</accession>
<dbReference type="EMBL" id="CAEZUR010000014">
    <property type="protein sequence ID" value="CAB4602709.1"/>
    <property type="molecule type" value="Genomic_DNA"/>
</dbReference>
<evidence type="ECO:0000256" key="1">
    <source>
        <dbReference type="SAM" id="MobiDB-lite"/>
    </source>
</evidence>
<evidence type="ECO:0000313" key="2">
    <source>
        <dbReference type="EMBL" id="CAB4602709.1"/>
    </source>
</evidence>
<name>A0A6J6GSA6_9ZZZZ</name>